<proteinExistence type="predicted"/>
<dbReference type="Proteomes" id="UP000183832">
    <property type="component" value="Unassembled WGS sequence"/>
</dbReference>
<dbReference type="AlphaFoldDB" id="A0A1J1HY83"/>
<name>A0A1J1HY83_9DIPT</name>
<reference evidence="1 2" key="1">
    <citation type="submission" date="2015-04" db="EMBL/GenBank/DDBJ databases">
        <authorList>
            <person name="Syromyatnikov M.Y."/>
            <person name="Popov V.N."/>
        </authorList>
    </citation>
    <scope>NUCLEOTIDE SEQUENCE [LARGE SCALE GENOMIC DNA]</scope>
</reference>
<gene>
    <name evidence="1" type="ORF">CLUMA_CG005903</name>
</gene>
<accession>A0A1J1HY83</accession>
<dbReference type="EMBL" id="CVRI01000025">
    <property type="protein sequence ID" value="CRK92292.1"/>
    <property type="molecule type" value="Genomic_DNA"/>
</dbReference>
<protein>
    <submittedName>
        <fullName evidence="1">CLUMA_CG005903, isoform A</fullName>
    </submittedName>
</protein>
<evidence type="ECO:0000313" key="1">
    <source>
        <dbReference type="EMBL" id="CRK92292.1"/>
    </source>
</evidence>
<evidence type="ECO:0000313" key="2">
    <source>
        <dbReference type="Proteomes" id="UP000183832"/>
    </source>
</evidence>
<sequence>MEPLPLSFHYHLISLLWSENKLITLESRTMALWLLFMKQIDITKVTFRSPIFIKSPKIC</sequence>
<keyword evidence="2" id="KW-1185">Reference proteome</keyword>
<organism evidence="1 2">
    <name type="scientific">Clunio marinus</name>
    <dbReference type="NCBI Taxonomy" id="568069"/>
    <lineage>
        <taxon>Eukaryota</taxon>
        <taxon>Metazoa</taxon>
        <taxon>Ecdysozoa</taxon>
        <taxon>Arthropoda</taxon>
        <taxon>Hexapoda</taxon>
        <taxon>Insecta</taxon>
        <taxon>Pterygota</taxon>
        <taxon>Neoptera</taxon>
        <taxon>Endopterygota</taxon>
        <taxon>Diptera</taxon>
        <taxon>Nematocera</taxon>
        <taxon>Chironomoidea</taxon>
        <taxon>Chironomidae</taxon>
        <taxon>Clunio</taxon>
    </lineage>
</organism>